<dbReference type="PANTHER" id="PTHR30055:SF187">
    <property type="entry name" value="TRANSCRIPTIONAL REGULATORY PROTEIN"/>
    <property type="match status" value="1"/>
</dbReference>
<evidence type="ECO:0000313" key="5">
    <source>
        <dbReference type="Proteomes" id="UP000029719"/>
    </source>
</evidence>
<reference evidence="4 5" key="1">
    <citation type="submission" date="2014-09" db="EMBL/GenBank/DDBJ databases">
        <title>Genome sequence of Pseudomonas lutea strain DSM 17257T.</title>
        <authorList>
            <person name="Kwak Y."/>
            <person name="Shin J.-H."/>
        </authorList>
    </citation>
    <scope>NUCLEOTIDE SEQUENCE [LARGE SCALE GENOMIC DNA]</scope>
    <source>
        <strain evidence="4 5">DSM 17257</strain>
    </source>
</reference>
<dbReference type="Gene3D" id="1.10.357.10">
    <property type="entry name" value="Tetracycline Repressor, domain 2"/>
    <property type="match status" value="1"/>
</dbReference>
<feature type="domain" description="HTH tetR-type" evidence="3">
    <location>
        <begin position="16"/>
        <end position="76"/>
    </location>
</feature>
<evidence type="ECO:0000256" key="2">
    <source>
        <dbReference type="PROSITE-ProRule" id="PRU00335"/>
    </source>
</evidence>
<evidence type="ECO:0000259" key="3">
    <source>
        <dbReference type="PROSITE" id="PS50977"/>
    </source>
</evidence>
<dbReference type="SUPFAM" id="SSF48498">
    <property type="entry name" value="Tetracyclin repressor-like, C-terminal domain"/>
    <property type="match status" value="1"/>
</dbReference>
<dbReference type="Proteomes" id="UP000029719">
    <property type="component" value="Unassembled WGS sequence"/>
</dbReference>
<dbReference type="InterPro" id="IPR036271">
    <property type="entry name" value="Tet_transcr_reg_TetR-rel_C_sf"/>
</dbReference>
<feature type="DNA-binding region" description="H-T-H motif" evidence="2">
    <location>
        <begin position="39"/>
        <end position="58"/>
    </location>
</feature>
<gene>
    <name evidence="4" type="ORF">LT42_13180</name>
</gene>
<dbReference type="PROSITE" id="PS50977">
    <property type="entry name" value="HTH_TETR_2"/>
    <property type="match status" value="1"/>
</dbReference>
<dbReference type="AlphaFoldDB" id="A0A9X0JHP9"/>
<evidence type="ECO:0000313" key="4">
    <source>
        <dbReference type="EMBL" id="KGF62908.1"/>
    </source>
</evidence>
<organism evidence="4 5">
    <name type="scientific">Pseudomonas lutea</name>
    <dbReference type="NCBI Taxonomy" id="243924"/>
    <lineage>
        <taxon>Bacteria</taxon>
        <taxon>Pseudomonadati</taxon>
        <taxon>Pseudomonadota</taxon>
        <taxon>Gammaproteobacteria</taxon>
        <taxon>Pseudomonadales</taxon>
        <taxon>Pseudomonadaceae</taxon>
        <taxon>Pseudomonas</taxon>
    </lineage>
</organism>
<comment type="caution">
    <text evidence="4">The sequence shown here is derived from an EMBL/GenBank/DDBJ whole genome shotgun (WGS) entry which is preliminary data.</text>
</comment>
<dbReference type="OrthoDB" id="5816932at2"/>
<dbReference type="GO" id="GO:0003700">
    <property type="term" value="F:DNA-binding transcription factor activity"/>
    <property type="evidence" value="ECO:0007669"/>
    <property type="project" value="TreeGrafter"/>
</dbReference>
<dbReference type="InterPro" id="IPR009057">
    <property type="entry name" value="Homeodomain-like_sf"/>
</dbReference>
<name>A0A9X0JHP9_9PSED</name>
<keyword evidence="1 2" id="KW-0238">DNA-binding</keyword>
<dbReference type="InterPro" id="IPR050109">
    <property type="entry name" value="HTH-type_TetR-like_transc_reg"/>
</dbReference>
<dbReference type="PANTHER" id="PTHR30055">
    <property type="entry name" value="HTH-TYPE TRANSCRIPTIONAL REGULATOR RUTR"/>
    <property type="match status" value="1"/>
</dbReference>
<dbReference type="SUPFAM" id="SSF46689">
    <property type="entry name" value="Homeodomain-like"/>
    <property type="match status" value="1"/>
</dbReference>
<evidence type="ECO:0000256" key="1">
    <source>
        <dbReference type="ARBA" id="ARBA00023125"/>
    </source>
</evidence>
<dbReference type="Pfam" id="PF00440">
    <property type="entry name" value="TetR_N"/>
    <property type="match status" value="1"/>
</dbReference>
<dbReference type="GO" id="GO:0000976">
    <property type="term" value="F:transcription cis-regulatory region binding"/>
    <property type="evidence" value="ECO:0007669"/>
    <property type="project" value="TreeGrafter"/>
</dbReference>
<proteinExistence type="predicted"/>
<accession>A0A9X0JHP9</accession>
<protein>
    <submittedName>
        <fullName evidence="4">TetR family transcriptional regulator</fullName>
    </submittedName>
</protein>
<dbReference type="EMBL" id="JRMB01000002">
    <property type="protein sequence ID" value="KGF62908.1"/>
    <property type="molecule type" value="Genomic_DNA"/>
</dbReference>
<dbReference type="RefSeq" id="WP_037013590.1">
    <property type="nucleotide sequence ID" value="NZ_JRMB01000002.1"/>
</dbReference>
<dbReference type="InterPro" id="IPR001647">
    <property type="entry name" value="HTH_TetR"/>
</dbReference>
<sequence length="204" mass="23280">MEPADLLERCYPGRRAESKRLILRSALALFNQQGIEATTIEHIRSDSEMSVGAIYHHFENKEGLVAALYMAALEDQGMLRDDYVGAAQSAESVIHALVYSYVDWVTQQPEWARFQFQARYEVAKSAFGDRLIQANQARNAKLRAWYEDSVQQGAMQQFPLDLLLSLIIGSTENYCRAWLSGRVKNSPDQYRTQLAEAAWRTVRN</sequence>
<dbReference type="PRINTS" id="PR00455">
    <property type="entry name" value="HTHTETR"/>
</dbReference>